<evidence type="ECO:0000313" key="1">
    <source>
        <dbReference type="Proteomes" id="UP000035642"/>
    </source>
</evidence>
<dbReference type="Proteomes" id="UP000035642">
    <property type="component" value="Unassembled WGS sequence"/>
</dbReference>
<keyword evidence="1" id="KW-1185">Reference proteome</keyword>
<protein>
    <submittedName>
        <fullName evidence="2">Uncharacterized protein</fullName>
    </submittedName>
</protein>
<reference evidence="2" key="2">
    <citation type="submission" date="2017-02" db="UniProtKB">
        <authorList>
            <consortium name="WormBaseParasite"/>
        </authorList>
    </citation>
    <scope>IDENTIFICATION</scope>
</reference>
<sequence length="179" mass="20345">MSKFCFSRKGGKAALKNRSPKTTTNWDLFNILVGCWEDPVVDNIDEDIDRLNQHLNVSAMKVESSKVTMRRLSPETLELINQRGIVRSTGNDELTYKLAKQCRQATKKDLKERKAAVMVDAAEVGKSIRKARRSFANCKTKMIAIRRPDGTITASRKAMEKIIHEYYSDPFDSHVHLSS</sequence>
<dbReference type="AlphaFoldDB" id="A0A0K0DND2"/>
<accession>A0A0K0DND2</accession>
<proteinExistence type="predicted"/>
<dbReference type="WBParaSite" id="ACAC_0001326701-mRNA-1">
    <property type="protein sequence ID" value="ACAC_0001326701-mRNA-1"/>
    <property type="gene ID" value="ACAC_0001326701"/>
</dbReference>
<reference evidence="1" key="1">
    <citation type="submission" date="2012-09" db="EMBL/GenBank/DDBJ databases">
        <authorList>
            <person name="Martin A.A."/>
        </authorList>
    </citation>
    <scope>NUCLEOTIDE SEQUENCE</scope>
</reference>
<organism evidence="1 2">
    <name type="scientific">Angiostrongylus cantonensis</name>
    <name type="common">Rat lungworm</name>
    <dbReference type="NCBI Taxonomy" id="6313"/>
    <lineage>
        <taxon>Eukaryota</taxon>
        <taxon>Metazoa</taxon>
        <taxon>Ecdysozoa</taxon>
        <taxon>Nematoda</taxon>
        <taxon>Chromadorea</taxon>
        <taxon>Rhabditida</taxon>
        <taxon>Rhabditina</taxon>
        <taxon>Rhabditomorpha</taxon>
        <taxon>Strongyloidea</taxon>
        <taxon>Metastrongylidae</taxon>
        <taxon>Angiostrongylus</taxon>
    </lineage>
</organism>
<evidence type="ECO:0000313" key="2">
    <source>
        <dbReference type="WBParaSite" id="ACAC_0001326701-mRNA-1"/>
    </source>
</evidence>
<name>A0A0K0DND2_ANGCA</name>